<organism evidence="1 2">
    <name type="scientific">Puccinia sorghi</name>
    <dbReference type="NCBI Taxonomy" id="27349"/>
    <lineage>
        <taxon>Eukaryota</taxon>
        <taxon>Fungi</taxon>
        <taxon>Dikarya</taxon>
        <taxon>Basidiomycota</taxon>
        <taxon>Pucciniomycotina</taxon>
        <taxon>Pucciniomycetes</taxon>
        <taxon>Pucciniales</taxon>
        <taxon>Pucciniaceae</taxon>
        <taxon>Puccinia</taxon>
    </lineage>
</organism>
<comment type="caution">
    <text evidence="1">The sequence shown here is derived from an EMBL/GenBank/DDBJ whole genome shotgun (WGS) entry which is preliminary data.</text>
</comment>
<dbReference type="Proteomes" id="UP000037035">
    <property type="component" value="Unassembled WGS sequence"/>
</dbReference>
<protein>
    <submittedName>
        <fullName evidence="1">Uncharacterized protein</fullName>
    </submittedName>
</protein>
<dbReference type="EMBL" id="LAVV01015714">
    <property type="protein sequence ID" value="KNZ43665.1"/>
    <property type="molecule type" value="Genomic_DNA"/>
</dbReference>
<keyword evidence="2" id="KW-1185">Reference proteome</keyword>
<sequence>MIVGTHAFKLLIDCTDSCLLIFIGQSKICGYGLGVDFLVLVFPACTWTIFRLVASKSNYCFSTFIFHPTLHQSSDSSSLNNLKIKHSFYLPCFSVLFFILNDHMEDLLLKNRNYFPLNLVNTLILDDTLSLPLQSPSELLFIINPFTTLHIKRMKNENTRMIRESEKIAYQSETQYELRKMISEISVFNSHQVDEESRQICLIKQRERGKFRMGPFLPVAKGFSRKEILGWFQSGIMDARLVDEVRIQAYGCMYSSIFHIVFLLLRKTGDDSSCTGAKLATGVVVQLRPGLVEVSTKIFIVENWQCRWCKGFRWQEHSSNLTVFSGHLSPGPINKHLSLMSLVIWCIDWSWCFPLHFFLTQQSCCQNQRQHLHIALLGTKGLFGSDLILFRNFQHLYVDELMKKHYISLSMQQKLRGGTRKKSKEPPWGFLNTCTPYPICIPPVCQLVSKFLSILIYYPPTQSNLKSPNKRAKSLPNIEGLV</sequence>
<evidence type="ECO:0000313" key="1">
    <source>
        <dbReference type="EMBL" id="KNZ43665.1"/>
    </source>
</evidence>
<proteinExistence type="predicted"/>
<dbReference type="AlphaFoldDB" id="A0A0L6U764"/>
<reference evidence="1 2" key="1">
    <citation type="submission" date="2015-08" db="EMBL/GenBank/DDBJ databases">
        <title>Next Generation Sequencing and Analysis of the Genome of Puccinia sorghi L Schw, the Causal Agent of Maize Common Rust.</title>
        <authorList>
            <person name="Rochi L."/>
            <person name="Burguener G."/>
            <person name="Darino M."/>
            <person name="Turjanski A."/>
            <person name="Kreff E."/>
            <person name="Dieguez M.J."/>
            <person name="Sacco F."/>
        </authorList>
    </citation>
    <scope>NUCLEOTIDE SEQUENCE [LARGE SCALE GENOMIC DNA]</scope>
    <source>
        <strain evidence="1 2">RO10H11247</strain>
    </source>
</reference>
<dbReference type="VEuPathDB" id="FungiDB:VP01_99g4"/>
<name>A0A0L6U764_9BASI</name>
<evidence type="ECO:0000313" key="2">
    <source>
        <dbReference type="Proteomes" id="UP000037035"/>
    </source>
</evidence>
<gene>
    <name evidence="1" type="ORF">VP01_99g4</name>
</gene>
<accession>A0A0L6U764</accession>